<dbReference type="SMART" id="SM00355">
    <property type="entry name" value="ZnF_C2H2"/>
    <property type="match status" value="5"/>
</dbReference>
<feature type="domain" description="ZAD" evidence="12">
    <location>
        <begin position="19"/>
        <end position="95"/>
    </location>
</feature>
<accession>A0ABN8J089</accession>
<evidence type="ECO:0000256" key="7">
    <source>
        <dbReference type="ARBA" id="ARBA00023242"/>
    </source>
</evidence>
<feature type="non-terminal residue" evidence="13">
    <location>
        <position position="1"/>
    </location>
</feature>
<sequence length="425" mass="48562">MRTYNRKRIKHQLIEDVHDLCRLCLKKPETSVPIYNGQDNICASLALRIMICVGLEITRDECLPNMVCTDCHKELERYYSFRKKCEVTYQKLKSHALAVKESKENKSLSQSEQENCKEMDAIKDEAFAKENLKEELNEQSLAYEENNKVELDAKVLNSLVKNELNSGNVQEVQESHIEEKLPSMDDPKFEALLSTVLLQLGIVATVNDKWTLLDKSVRTLEIETGNGKYLVELMEEEEEIRQHLTHPETLKEINDNVVNQSKIDVKNCKEAAAEGPLGAEALRCGDCGKRFATRSVLARHRRVHSGERPHACRLCGRRFAQRAVMLRHELVHNETRPHQCLLCPKSFTQRGALTAHVRSHAPPQQRPLSLHRCPRCPKLFLYASGLSRHMRAHSGHVFACSACARPFRDKSSLLRHVRSARHPAP</sequence>
<keyword evidence="5 9" id="KW-0862">Zinc</keyword>
<dbReference type="Gene3D" id="3.30.160.60">
    <property type="entry name" value="Classic Zinc Finger"/>
    <property type="match status" value="4"/>
</dbReference>
<comment type="subcellular location">
    <subcellularLocation>
        <location evidence="1">Nucleus</location>
    </subcellularLocation>
</comment>
<evidence type="ECO:0000256" key="2">
    <source>
        <dbReference type="ARBA" id="ARBA00022723"/>
    </source>
</evidence>
<evidence type="ECO:0000256" key="6">
    <source>
        <dbReference type="ARBA" id="ARBA00023125"/>
    </source>
</evidence>
<dbReference type="EMBL" id="OW152818">
    <property type="protein sequence ID" value="CAH2071957.1"/>
    <property type="molecule type" value="Genomic_DNA"/>
</dbReference>
<feature type="domain" description="C2H2-type" evidence="11">
    <location>
        <begin position="282"/>
        <end position="309"/>
    </location>
</feature>
<dbReference type="PROSITE" id="PS51915">
    <property type="entry name" value="ZAD"/>
    <property type="match status" value="1"/>
</dbReference>
<evidence type="ECO:0000313" key="14">
    <source>
        <dbReference type="Proteomes" id="UP000837857"/>
    </source>
</evidence>
<evidence type="ECO:0000259" key="12">
    <source>
        <dbReference type="PROSITE" id="PS51915"/>
    </source>
</evidence>
<evidence type="ECO:0000256" key="8">
    <source>
        <dbReference type="PROSITE-ProRule" id="PRU00042"/>
    </source>
</evidence>
<feature type="binding site" evidence="9">
    <location>
        <position position="68"/>
    </location>
    <ligand>
        <name>Zn(2+)</name>
        <dbReference type="ChEBI" id="CHEBI:29105"/>
    </ligand>
</feature>
<evidence type="ECO:0000313" key="13">
    <source>
        <dbReference type="EMBL" id="CAH2071957.1"/>
    </source>
</evidence>
<keyword evidence="4 8" id="KW-0863">Zinc-finger</keyword>
<reference evidence="13" key="1">
    <citation type="submission" date="2022-03" db="EMBL/GenBank/DDBJ databases">
        <authorList>
            <person name="Martin H S."/>
        </authorList>
    </citation>
    <scope>NUCLEOTIDE SEQUENCE</scope>
</reference>
<dbReference type="InterPro" id="IPR013087">
    <property type="entry name" value="Znf_C2H2_type"/>
</dbReference>
<dbReference type="Pfam" id="PF12874">
    <property type="entry name" value="zf-met"/>
    <property type="match status" value="1"/>
</dbReference>
<evidence type="ECO:0000259" key="11">
    <source>
        <dbReference type="PROSITE" id="PS50157"/>
    </source>
</evidence>
<keyword evidence="10" id="KW-0175">Coiled coil</keyword>
<protein>
    <submittedName>
        <fullName evidence="13">Uncharacterized protein</fullName>
    </submittedName>
</protein>
<dbReference type="PROSITE" id="PS00028">
    <property type="entry name" value="ZINC_FINGER_C2H2_1"/>
    <property type="match status" value="5"/>
</dbReference>
<feature type="binding site" evidence="9">
    <location>
        <position position="24"/>
    </location>
    <ligand>
        <name>Zn(2+)</name>
        <dbReference type="ChEBI" id="CHEBI:29105"/>
    </ligand>
</feature>
<dbReference type="SUPFAM" id="SSF57667">
    <property type="entry name" value="beta-beta-alpha zinc fingers"/>
    <property type="match status" value="3"/>
</dbReference>
<feature type="coiled-coil region" evidence="10">
    <location>
        <begin position="119"/>
        <end position="149"/>
    </location>
</feature>
<dbReference type="SMART" id="SM00868">
    <property type="entry name" value="zf-AD"/>
    <property type="match status" value="1"/>
</dbReference>
<feature type="domain" description="C2H2-type" evidence="11">
    <location>
        <begin position="398"/>
        <end position="425"/>
    </location>
</feature>
<dbReference type="Pfam" id="PF07776">
    <property type="entry name" value="zf-AD"/>
    <property type="match status" value="1"/>
</dbReference>
<dbReference type="InterPro" id="IPR036236">
    <property type="entry name" value="Znf_C2H2_sf"/>
</dbReference>
<organism evidence="13 14">
    <name type="scientific">Iphiclides podalirius</name>
    <name type="common">scarce swallowtail</name>
    <dbReference type="NCBI Taxonomy" id="110791"/>
    <lineage>
        <taxon>Eukaryota</taxon>
        <taxon>Metazoa</taxon>
        <taxon>Ecdysozoa</taxon>
        <taxon>Arthropoda</taxon>
        <taxon>Hexapoda</taxon>
        <taxon>Insecta</taxon>
        <taxon>Pterygota</taxon>
        <taxon>Neoptera</taxon>
        <taxon>Endopterygota</taxon>
        <taxon>Lepidoptera</taxon>
        <taxon>Glossata</taxon>
        <taxon>Ditrysia</taxon>
        <taxon>Papilionoidea</taxon>
        <taxon>Papilionidae</taxon>
        <taxon>Papilioninae</taxon>
        <taxon>Iphiclides</taxon>
    </lineage>
</organism>
<feature type="domain" description="C2H2-type" evidence="11">
    <location>
        <begin position="310"/>
        <end position="337"/>
    </location>
</feature>
<evidence type="ECO:0000256" key="9">
    <source>
        <dbReference type="PROSITE-ProRule" id="PRU01263"/>
    </source>
</evidence>
<dbReference type="Gene3D" id="3.40.1800.20">
    <property type="match status" value="1"/>
</dbReference>
<gene>
    <name evidence="13" type="ORF">IPOD504_LOCUS15341</name>
</gene>
<keyword evidence="14" id="KW-1185">Reference proteome</keyword>
<dbReference type="SUPFAM" id="SSF57716">
    <property type="entry name" value="Glucocorticoid receptor-like (DNA-binding domain)"/>
    <property type="match status" value="1"/>
</dbReference>
<evidence type="ECO:0000256" key="1">
    <source>
        <dbReference type="ARBA" id="ARBA00004123"/>
    </source>
</evidence>
<dbReference type="Proteomes" id="UP000837857">
    <property type="component" value="Chromosome 6"/>
</dbReference>
<keyword evidence="2 9" id="KW-0479">Metal-binding</keyword>
<evidence type="ECO:0000256" key="10">
    <source>
        <dbReference type="SAM" id="Coils"/>
    </source>
</evidence>
<dbReference type="PANTHER" id="PTHR16515:SF49">
    <property type="entry name" value="GASTRULA ZINC FINGER PROTEIN XLCGF49.1-LIKE-RELATED"/>
    <property type="match status" value="1"/>
</dbReference>
<dbReference type="PROSITE" id="PS50157">
    <property type="entry name" value="ZINC_FINGER_C2H2_2"/>
    <property type="match status" value="5"/>
</dbReference>
<feature type="binding site" evidence="9">
    <location>
        <position position="71"/>
    </location>
    <ligand>
        <name>Zn(2+)</name>
        <dbReference type="ChEBI" id="CHEBI:29105"/>
    </ligand>
</feature>
<keyword evidence="7" id="KW-0539">Nucleus</keyword>
<keyword evidence="6" id="KW-0238">DNA-binding</keyword>
<dbReference type="Pfam" id="PF00096">
    <property type="entry name" value="zf-C2H2"/>
    <property type="match status" value="2"/>
</dbReference>
<evidence type="ECO:0000256" key="4">
    <source>
        <dbReference type="ARBA" id="ARBA00022771"/>
    </source>
</evidence>
<dbReference type="InterPro" id="IPR050331">
    <property type="entry name" value="Zinc_finger"/>
</dbReference>
<feature type="domain" description="C2H2-type" evidence="11">
    <location>
        <begin position="338"/>
        <end position="365"/>
    </location>
</feature>
<name>A0ABN8J089_9NEOP</name>
<feature type="domain" description="C2H2-type" evidence="11">
    <location>
        <begin position="371"/>
        <end position="398"/>
    </location>
</feature>
<feature type="binding site" evidence="9">
    <location>
        <position position="21"/>
    </location>
    <ligand>
        <name>Zn(2+)</name>
        <dbReference type="ChEBI" id="CHEBI:29105"/>
    </ligand>
</feature>
<evidence type="ECO:0000256" key="5">
    <source>
        <dbReference type="ARBA" id="ARBA00022833"/>
    </source>
</evidence>
<keyword evidence="3" id="KW-0677">Repeat</keyword>
<proteinExistence type="predicted"/>
<dbReference type="InterPro" id="IPR012934">
    <property type="entry name" value="Znf_AD"/>
</dbReference>
<evidence type="ECO:0000256" key="3">
    <source>
        <dbReference type="ARBA" id="ARBA00022737"/>
    </source>
</evidence>
<dbReference type="PANTHER" id="PTHR16515">
    <property type="entry name" value="PR DOMAIN ZINC FINGER PROTEIN"/>
    <property type="match status" value="1"/>
</dbReference>